<comment type="catalytic activity">
    <reaction evidence="4">
        <text>The enzyme specifically hydrolyzes (1-&gt;4)-beta-D-galactosidic linkages in type I arabinogalactans.</text>
        <dbReference type="EC" id="3.2.1.89"/>
    </reaction>
</comment>
<dbReference type="Pfam" id="PF07745">
    <property type="entry name" value="Glyco_hydro_53"/>
    <property type="match status" value="1"/>
</dbReference>
<feature type="domain" description="Bacterial Ig-like" evidence="5">
    <location>
        <begin position="434"/>
        <end position="490"/>
    </location>
</feature>
<dbReference type="EC" id="3.2.1.89" evidence="4"/>
<keyword evidence="3 4" id="KW-0326">Glycosidase</keyword>
<dbReference type="Gene3D" id="2.60.40.10">
    <property type="entry name" value="Immunoglobulins"/>
    <property type="match status" value="2"/>
</dbReference>
<evidence type="ECO:0000256" key="3">
    <source>
        <dbReference type="ARBA" id="ARBA00023295"/>
    </source>
</evidence>
<dbReference type="GO" id="GO:0015926">
    <property type="term" value="F:glucosidase activity"/>
    <property type="evidence" value="ECO:0007669"/>
    <property type="project" value="InterPro"/>
</dbReference>
<keyword evidence="4" id="KW-0732">Signal</keyword>
<dbReference type="GeneID" id="301458010"/>
<evidence type="ECO:0000256" key="4">
    <source>
        <dbReference type="RuleBase" id="RU361192"/>
    </source>
</evidence>
<proteinExistence type="inferred from homology"/>
<dbReference type="InterPro" id="IPR014756">
    <property type="entry name" value="Ig_E-set"/>
</dbReference>
<gene>
    <name evidence="6" type="ORF">KZC50_07235</name>
</gene>
<dbReference type="GO" id="GO:0045490">
    <property type="term" value="P:pectin catabolic process"/>
    <property type="evidence" value="ECO:0007669"/>
    <property type="project" value="TreeGrafter"/>
</dbReference>
<name>A0AAJ2HK25_9MICO</name>
<feature type="signal peptide" evidence="4">
    <location>
        <begin position="1"/>
        <end position="28"/>
    </location>
</feature>
<dbReference type="InterPro" id="IPR013783">
    <property type="entry name" value="Ig-like_fold"/>
</dbReference>
<protein>
    <recommendedName>
        <fullName evidence="4">Arabinogalactan endo-beta-1,4-galactanase</fullName>
        <ecNumber evidence="4">3.2.1.89</ecNumber>
    </recommendedName>
</protein>
<sequence length="844" mass="89442">MFHARTRGVIAVLAALTLVGSLAAPASAAEPTDGPPVPAGITVEKVERMPDDFITGMDVSSVLSLEASGVVFRRADGTPGDLFEILAENGVSDIRVRVWNDPFDAEGRGYGGGNVDVARAVEIGERATAAGLRLLVDFHYSDFWADPAKQQSPKAWAGLGVSEKAAAVGTFTTEALQRFVAAGVDVRMVQIGNETNGMVAGVSGWAGMVEIFSAGSAAVRSVLPDALIAVHFTDPQTPGRYAGYARELATRGVDYDVFASSYYPFWHGSLTDLTAALRDVADTHGKKVMVAETSWAHTLEDGDGHGNVIDLPEEAAAYPVSVQGQATAVRDVIDAVVDVGDAGIGVYYWEPAWLPVGPSTELEQNKILWERDGSGWATSFAGSYEPRDAGEYFGGSAWDNQALFAVDGTALESLRIFDYARTGAVAPRAVSDVETVRVEIVAGDEAVLPGTVSVSYNDGSVEDLPATWTDPREWAAGPGEYSVPGVVEGVGEVIATIVVHAPNLLQNPGFESADTGMWRLEGTGATLRAWDDPRSGERSVHFWSATGSSFTLSQRVDGLPAGTYRASASLQGDGEDAESVMALAVMSHPDEREVTAAFTMDGWRNWSTPTTEAVTVYDGEAATVTVRIDVPAGAWGTIDDVELVRVGDADAAASVPARGTLSHDNGWDTGLLDGDYTVRMNLWWGENGSTFRLYENGVLLESVPLTYAGSAAQSARVPVEGRKNGTYRYTGEIVNSRGATAVGGTTVTVKDAAPGVPALSHDNHDRDGGYTVSANLWWGTNATSYRFFEDDVLVAEGLLEARTPAAQVARLDVVDAPRGRHTYRVEFVNAAGTTASRSVTVVVR</sequence>
<dbReference type="InterPro" id="IPR017853">
    <property type="entry name" value="GH"/>
</dbReference>
<evidence type="ECO:0000313" key="6">
    <source>
        <dbReference type="EMBL" id="MDS0245406.1"/>
    </source>
</evidence>
<evidence type="ECO:0000256" key="1">
    <source>
        <dbReference type="ARBA" id="ARBA00010687"/>
    </source>
</evidence>
<dbReference type="RefSeq" id="WP_310891191.1">
    <property type="nucleotide sequence ID" value="NZ_BAAAGR010000001.1"/>
</dbReference>
<dbReference type="PANTHER" id="PTHR34983:SF2">
    <property type="entry name" value="ENDO-BETA-1,4-GALACTANASE"/>
    <property type="match status" value="1"/>
</dbReference>
<evidence type="ECO:0000313" key="7">
    <source>
        <dbReference type="Proteomes" id="UP001183582"/>
    </source>
</evidence>
<dbReference type="InterPro" id="IPR011081">
    <property type="entry name" value="Big_4"/>
</dbReference>
<dbReference type="Proteomes" id="UP001183582">
    <property type="component" value="Unassembled WGS sequence"/>
</dbReference>
<organism evidence="6 7">
    <name type="scientific">Microbacterium aurantiacum</name>
    <dbReference type="NCBI Taxonomy" id="162393"/>
    <lineage>
        <taxon>Bacteria</taxon>
        <taxon>Bacillati</taxon>
        <taxon>Actinomycetota</taxon>
        <taxon>Actinomycetes</taxon>
        <taxon>Micrococcales</taxon>
        <taxon>Microbacteriaceae</taxon>
        <taxon>Microbacterium</taxon>
    </lineage>
</organism>
<accession>A0AAJ2HK25</accession>
<dbReference type="PANTHER" id="PTHR34983">
    <property type="entry name" value="ARABINOGALACTAN ENDO-BETA-1,4-GALACTANASE A"/>
    <property type="match status" value="1"/>
</dbReference>
<evidence type="ECO:0000259" key="5">
    <source>
        <dbReference type="Pfam" id="PF07532"/>
    </source>
</evidence>
<dbReference type="AlphaFoldDB" id="A0AAJ2HK25"/>
<feature type="chain" id="PRO_5042317273" description="Arabinogalactan endo-beta-1,4-galactanase" evidence="4">
    <location>
        <begin position="29"/>
        <end position="844"/>
    </location>
</feature>
<dbReference type="Gene3D" id="3.20.20.80">
    <property type="entry name" value="Glycosidases"/>
    <property type="match status" value="1"/>
</dbReference>
<dbReference type="Gene3D" id="2.60.120.260">
    <property type="entry name" value="Galactose-binding domain-like"/>
    <property type="match status" value="1"/>
</dbReference>
<dbReference type="GO" id="GO:0031218">
    <property type="term" value="F:arabinogalactan endo-1,4-beta-galactosidase activity"/>
    <property type="evidence" value="ECO:0007669"/>
    <property type="project" value="UniProtKB-EC"/>
</dbReference>
<comment type="similarity">
    <text evidence="1 4">Belongs to the glycosyl hydrolase 53 family.</text>
</comment>
<dbReference type="SUPFAM" id="SSF51445">
    <property type="entry name" value="(Trans)glycosidases"/>
    <property type="match status" value="1"/>
</dbReference>
<dbReference type="SUPFAM" id="SSF81296">
    <property type="entry name" value="E set domains"/>
    <property type="match status" value="2"/>
</dbReference>
<dbReference type="Pfam" id="PF07532">
    <property type="entry name" value="Big_4"/>
    <property type="match status" value="1"/>
</dbReference>
<dbReference type="EMBL" id="JAHWXH010000001">
    <property type="protein sequence ID" value="MDS0245406.1"/>
    <property type="molecule type" value="Genomic_DNA"/>
</dbReference>
<reference evidence="6 7" key="1">
    <citation type="submission" date="2021-06" db="EMBL/GenBank/DDBJ databases">
        <title>Genome-based taxonomic framework of Microbacterium strains isolated from marine environment, the description of four new species and reclassification of four preexisting species.</title>
        <authorList>
            <person name="Lee S.D."/>
            <person name="Kim S.-M."/>
            <person name="Byeon Y.-S."/>
            <person name="Yang H.L."/>
            <person name="Kim I.S."/>
        </authorList>
    </citation>
    <scope>NUCLEOTIDE SEQUENCE [LARGE SCALE GENOMIC DNA]</scope>
    <source>
        <strain evidence="6 7">KACC 20514</strain>
    </source>
</reference>
<evidence type="ECO:0000256" key="2">
    <source>
        <dbReference type="ARBA" id="ARBA00022801"/>
    </source>
</evidence>
<comment type="caution">
    <text evidence="6">The sequence shown here is derived from an EMBL/GenBank/DDBJ whole genome shotgun (WGS) entry which is preliminary data.</text>
</comment>
<dbReference type="InterPro" id="IPR011683">
    <property type="entry name" value="Glyco_hydro_53"/>
</dbReference>
<keyword evidence="2 4" id="KW-0378">Hydrolase</keyword>